<dbReference type="InterPro" id="IPR037110">
    <property type="entry name" value="Betagal_dom2_sf"/>
</dbReference>
<dbReference type="SUPFAM" id="SSF49785">
    <property type="entry name" value="Galactose-binding domain-like"/>
    <property type="match status" value="2"/>
</dbReference>
<dbReference type="Gene3D" id="2.60.120.260">
    <property type="entry name" value="Galactose-binding domain-like"/>
    <property type="match status" value="2"/>
</dbReference>
<dbReference type="AlphaFoldDB" id="A0AAD5E851"/>
<proteinExistence type="inferred from homology"/>
<dbReference type="InterPro" id="IPR017853">
    <property type="entry name" value="GH"/>
</dbReference>
<dbReference type="InterPro" id="IPR031330">
    <property type="entry name" value="Gly_Hdrlase_35_cat"/>
</dbReference>
<evidence type="ECO:0000313" key="12">
    <source>
        <dbReference type="EMBL" id="KAI8578858.1"/>
    </source>
</evidence>
<sequence length="981" mass="109680">MFQKGILTVVVIFFINVVLSLTATNTTSKVTWDKYSLLINGERKFIFSGEFHVRSCLQRSLHKTASFTLSFPQYFRLPSPDLWRDVFQKMKALGFNTVSLYFSWAYHSSMQDDYDFEGIRDIEQCLRMAQEAGLYVIARPGPYINAEVDNGGFPGWLVNMKSKARQNNEEYEANWKEYFSAINPYIEKQQIDQGGPIILYQIENEYTYNVDANYMQALEEKVRADGIVVPTTFNDAATLRNFANGKGSVDVYGFDSYPVGFDCSNPDSWPLKTPKIFRLFHQVTNPSEPLAIYEFQGGAFDPWGGPGYGSCQQLVNERFAKVFYKNNYAHGATIHNLYMAYGGTTWGDMAEPTVYTSYDYGASISEPRMMTAKAYEVKLQATFINTVKPFTSTDHCTAFSTNLAILVDSLQDPNTKTQFYIAQHLIASSLSVSNFNIFISTEDGRYSIPAKKGTYLTLDGRDSKIITAYYDFGSQHLVYSTSEIFTHIVQDSRDVLLVYAYEGHAGEIALKYPSGDANLTCSSFDVTSDYNNNVLQVNYHHPDGTNPICISSPNKDLLVLVAGYESATKWWAPEIAPDERVLISGPYLVRNASVIGSTLSLYGDIDQDTNIEIVASESINTITWNDQTLQLRNTSYGTWTSFIPGPSADITLTDLSKASWQYISASPETQLSFDDSDWMNANHTSTNSPYKPTTYPVLYGDEYGYHYGSLWFRGTFDDSDSVTNIMITASTGTGGAWIAWLNGEYLGGETTPTGTFAIDKTILNANGKNVLALLAWTTGHEEDGAADDTYKQPRGFTDVSLIGLKPDGIEWKVQGNLNGEDIVDKIRGPYNEGGLYGERMGWHLPGYPDSQWEKVSVPDDRNRTGLSWYRTTFNLDIPENYDVPIGVRFEDNTSKRYRAVLFVNGWKLGKYANDLGPQRLFYIPEGILNHNGPNTLSIGVVPLDNSTSFGKVSLEAYGTLLSSKGVTTLVNSPGYDPATRF</sequence>
<reference evidence="12" key="2">
    <citation type="journal article" date="2022" name="Proc. Natl. Acad. Sci. U.S.A.">
        <title>Diploid-dominant life cycles characterize the early evolution of Fungi.</title>
        <authorList>
            <person name="Amses K.R."/>
            <person name="Simmons D.R."/>
            <person name="Longcore J.E."/>
            <person name="Mondo S.J."/>
            <person name="Seto K."/>
            <person name="Jeronimo G.H."/>
            <person name="Bonds A.E."/>
            <person name="Quandt C.A."/>
            <person name="Davis W.J."/>
            <person name="Chang Y."/>
            <person name="Federici B.A."/>
            <person name="Kuo A."/>
            <person name="LaButti K."/>
            <person name="Pangilinan J."/>
            <person name="Andreopoulos W."/>
            <person name="Tritt A."/>
            <person name="Riley R."/>
            <person name="Hundley H."/>
            <person name="Johnson J."/>
            <person name="Lipzen A."/>
            <person name="Barry K."/>
            <person name="Lang B.F."/>
            <person name="Cuomo C.A."/>
            <person name="Buchler N.E."/>
            <person name="Grigoriev I.V."/>
            <person name="Spatafora J.W."/>
            <person name="Stajich J.E."/>
            <person name="James T.Y."/>
        </authorList>
    </citation>
    <scope>NUCLEOTIDE SEQUENCE</scope>
    <source>
        <strain evidence="12">AG</strain>
    </source>
</reference>
<protein>
    <recommendedName>
        <fullName evidence="3 8">Beta-galactosidase</fullName>
        <ecNumber evidence="3 8">3.2.1.23</ecNumber>
    </recommendedName>
</protein>
<dbReference type="InterPro" id="IPR001944">
    <property type="entry name" value="Glycoside_Hdrlase_35"/>
</dbReference>
<dbReference type="PROSITE" id="PS01182">
    <property type="entry name" value="GLYCOSYL_HYDROL_F35"/>
    <property type="match status" value="1"/>
</dbReference>
<evidence type="ECO:0000256" key="10">
    <source>
        <dbReference type="SAM" id="SignalP"/>
    </source>
</evidence>
<keyword evidence="4 10" id="KW-0732">Signal</keyword>
<reference evidence="12" key="1">
    <citation type="submission" date="2021-06" db="EMBL/GenBank/DDBJ databases">
        <authorList>
            <consortium name="DOE Joint Genome Institute"/>
            <person name="Mondo S.J."/>
            <person name="Amses K.R."/>
            <person name="Simmons D.R."/>
            <person name="Longcore J.E."/>
            <person name="Seto K."/>
            <person name="Alves G.H."/>
            <person name="Bonds A.E."/>
            <person name="Quandt C.A."/>
            <person name="Davis W.J."/>
            <person name="Chang Y."/>
            <person name="Letcher P.M."/>
            <person name="Powell M.J."/>
            <person name="Kuo A."/>
            <person name="Labutti K."/>
            <person name="Pangilinan J."/>
            <person name="Andreopoulos W."/>
            <person name="Tritt A."/>
            <person name="Riley R."/>
            <person name="Hundley H."/>
            <person name="Johnson J."/>
            <person name="Lipzen A."/>
            <person name="Barry K."/>
            <person name="Berbee M.L."/>
            <person name="Buchler N.E."/>
            <person name="Grigoriev I.V."/>
            <person name="Spatafora J.W."/>
            <person name="Stajich J.E."/>
            <person name="James T.Y."/>
        </authorList>
    </citation>
    <scope>NUCLEOTIDE SEQUENCE</scope>
    <source>
        <strain evidence="12">AG</strain>
    </source>
</reference>
<dbReference type="GO" id="GO:0004565">
    <property type="term" value="F:beta-galactosidase activity"/>
    <property type="evidence" value="ECO:0007669"/>
    <property type="project" value="UniProtKB-EC"/>
</dbReference>
<dbReference type="PANTHER" id="PTHR23421">
    <property type="entry name" value="BETA-GALACTOSIDASE RELATED"/>
    <property type="match status" value="1"/>
</dbReference>
<feature type="domain" description="Beta-galactosidase" evidence="11">
    <location>
        <begin position="389"/>
        <end position="570"/>
    </location>
</feature>
<dbReference type="SUPFAM" id="SSF51011">
    <property type="entry name" value="Glycosyl hydrolase domain"/>
    <property type="match status" value="1"/>
</dbReference>
<dbReference type="InterPro" id="IPR025300">
    <property type="entry name" value="BetaGal_jelly_roll_dom"/>
</dbReference>
<dbReference type="InterPro" id="IPR008979">
    <property type="entry name" value="Galactose-bd-like_sf"/>
</dbReference>
<keyword evidence="5 8" id="KW-0378">Hydrolase</keyword>
<evidence type="ECO:0000256" key="2">
    <source>
        <dbReference type="ARBA" id="ARBA00009809"/>
    </source>
</evidence>
<evidence type="ECO:0000256" key="1">
    <source>
        <dbReference type="ARBA" id="ARBA00001412"/>
    </source>
</evidence>
<comment type="similarity">
    <text evidence="2 9">Belongs to the glycosyl hydrolase 35 family.</text>
</comment>
<dbReference type="Pfam" id="PF13363">
    <property type="entry name" value="BetaGal_dom3"/>
    <property type="match status" value="1"/>
</dbReference>
<feature type="signal peptide" evidence="10">
    <location>
        <begin position="1"/>
        <end position="20"/>
    </location>
</feature>
<dbReference type="SMART" id="SM01029">
    <property type="entry name" value="BetaGal_dom2"/>
    <property type="match status" value="1"/>
</dbReference>
<keyword evidence="7 8" id="KW-0326">Glycosidase</keyword>
<comment type="catalytic activity">
    <reaction evidence="1 8">
        <text>Hydrolysis of terminal non-reducing beta-D-galactose residues in beta-D-galactosides.</text>
        <dbReference type="EC" id="3.2.1.23"/>
    </reaction>
</comment>
<dbReference type="Pfam" id="PF01301">
    <property type="entry name" value="Glyco_hydro_35"/>
    <property type="match status" value="1"/>
</dbReference>
<comment type="caution">
    <text evidence="12">The sequence shown here is derived from an EMBL/GenBank/DDBJ whole genome shotgun (WGS) entry which is preliminary data.</text>
</comment>
<keyword evidence="13" id="KW-1185">Reference proteome</keyword>
<dbReference type="Pfam" id="PF13364">
    <property type="entry name" value="BetaGal_ABD2"/>
    <property type="match status" value="2"/>
</dbReference>
<dbReference type="EC" id="3.2.1.23" evidence="3 8"/>
<feature type="chain" id="PRO_5042175238" description="Beta-galactosidase" evidence="10">
    <location>
        <begin position="21"/>
        <end position="981"/>
    </location>
</feature>
<name>A0AAD5E851_UMBRA</name>
<dbReference type="PRINTS" id="PR00742">
    <property type="entry name" value="GLHYDRLASE35"/>
</dbReference>
<keyword evidence="6" id="KW-0325">Glycoprotein</keyword>
<evidence type="ECO:0000256" key="3">
    <source>
        <dbReference type="ARBA" id="ARBA00012756"/>
    </source>
</evidence>
<dbReference type="Gene3D" id="2.60.390.10">
    <property type="entry name" value="Beta-galactosidase, domain 3"/>
    <property type="match status" value="1"/>
</dbReference>
<evidence type="ECO:0000313" key="13">
    <source>
        <dbReference type="Proteomes" id="UP001206595"/>
    </source>
</evidence>
<dbReference type="GeneID" id="75919071"/>
<dbReference type="Proteomes" id="UP001206595">
    <property type="component" value="Unassembled WGS sequence"/>
</dbReference>
<dbReference type="SUPFAM" id="SSF117100">
    <property type="entry name" value="Beta-galactosidase LacA, domain 3"/>
    <property type="match status" value="1"/>
</dbReference>
<organism evidence="12 13">
    <name type="scientific">Umbelopsis ramanniana AG</name>
    <dbReference type="NCBI Taxonomy" id="1314678"/>
    <lineage>
        <taxon>Eukaryota</taxon>
        <taxon>Fungi</taxon>
        <taxon>Fungi incertae sedis</taxon>
        <taxon>Mucoromycota</taxon>
        <taxon>Mucoromycotina</taxon>
        <taxon>Umbelopsidomycetes</taxon>
        <taxon>Umbelopsidales</taxon>
        <taxon>Umbelopsidaceae</taxon>
        <taxon>Umbelopsis</taxon>
    </lineage>
</organism>
<dbReference type="EMBL" id="MU620925">
    <property type="protein sequence ID" value="KAI8578858.1"/>
    <property type="molecule type" value="Genomic_DNA"/>
</dbReference>
<dbReference type="RefSeq" id="XP_051443862.1">
    <property type="nucleotide sequence ID" value="XM_051593729.1"/>
</dbReference>
<dbReference type="InterPro" id="IPR025972">
    <property type="entry name" value="BetaGal_dom3"/>
</dbReference>
<dbReference type="SUPFAM" id="SSF51445">
    <property type="entry name" value="(Trans)glycosidases"/>
    <property type="match status" value="1"/>
</dbReference>
<evidence type="ECO:0000256" key="9">
    <source>
        <dbReference type="RuleBase" id="RU003679"/>
    </source>
</evidence>
<dbReference type="Gene3D" id="3.20.20.80">
    <property type="entry name" value="Glycosidases"/>
    <property type="match status" value="1"/>
</dbReference>
<evidence type="ECO:0000256" key="5">
    <source>
        <dbReference type="ARBA" id="ARBA00022801"/>
    </source>
</evidence>
<dbReference type="InterPro" id="IPR036833">
    <property type="entry name" value="BetaGal_dom3_sf"/>
</dbReference>
<dbReference type="InterPro" id="IPR018954">
    <property type="entry name" value="Betagal_dom2"/>
</dbReference>
<dbReference type="InterPro" id="IPR019801">
    <property type="entry name" value="Glyco_hydro_35_CS"/>
</dbReference>
<dbReference type="Gene3D" id="2.102.20.10">
    <property type="entry name" value="Beta-galactosidase, domain 2"/>
    <property type="match status" value="1"/>
</dbReference>
<evidence type="ECO:0000259" key="11">
    <source>
        <dbReference type="SMART" id="SM01029"/>
    </source>
</evidence>
<evidence type="ECO:0000256" key="4">
    <source>
        <dbReference type="ARBA" id="ARBA00022729"/>
    </source>
</evidence>
<gene>
    <name evidence="12" type="ORF">K450DRAFT_300777</name>
</gene>
<evidence type="ECO:0000256" key="6">
    <source>
        <dbReference type="ARBA" id="ARBA00023180"/>
    </source>
</evidence>
<evidence type="ECO:0000256" key="7">
    <source>
        <dbReference type="ARBA" id="ARBA00023295"/>
    </source>
</evidence>
<evidence type="ECO:0000256" key="8">
    <source>
        <dbReference type="RuleBase" id="RU000675"/>
    </source>
</evidence>
<accession>A0AAD5E851</accession>
<dbReference type="Pfam" id="PF10435">
    <property type="entry name" value="BetaGal_dom2"/>
    <property type="match status" value="1"/>
</dbReference>
<dbReference type="GO" id="GO:0005975">
    <property type="term" value="P:carbohydrate metabolic process"/>
    <property type="evidence" value="ECO:0007669"/>
    <property type="project" value="InterPro"/>
</dbReference>